<feature type="transmembrane region" description="Helical" evidence="2">
    <location>
        <begin position="710"/>
        <end position="729"/>
    </location>
</feature>
<feature type="transmembrane region" description="Helical" evidence="2">
    <location>
        <begin position="555"/>
        <end position="578"/>
    </location>
</feature>
<dbReference type="OrthoDB" id="275278at2759"/>
<keyword evidence="2" id="KW-0472">Membrane</keyword>
<feature type="transmembrane region" description="Helical" evidence="2">
    <location>
        <begin position="807"/>
        <end position="826"/>
    </location>
</feature>
<feature type="transmembrane region" description="Helical" evidence="2">
    <location>
        <begin position="646"/>
        <end position="665"/>
    </location>
</feature>
<dbReference type="PANTHER" id="PTHR10133:SF27">
    <property type="entry name" value="DNA POLYMERASE NU"/>
    <property type="match status" value="1"/>
</dbReference>
<dbReference type="GO" id="GO:0016746">
    <property type="term" value="F:acyltransferase activity"/>
    <property type="evidence" value="ECO:0007669"/>
    <property type="project" value="InterPro"/>
</dbReference>
<dbReference type="InterPro" id="IPR043502">
    <property type="entry name" value="DNA/RNA_pol_sf"/>
</dbReference>
<feature type="transmembrane region" description="Helical" evidence="2">
    <location>
        <begin position="838"/>
        <end position="861"/>
    </location>
</feature>
<evidence type="ECO:0000313" key="4">
    <source>
        <dbReference type="EMBL" id="CAE7322307.1"/>
    </source>
</evidence>
<dbReference type="AlphaFoldDB" id="A0A812NLB9"/>
<name>A0A812NLB9_SYMPI</name>
<reference evidence="4" key="1">
    <citation type="submission" date="2021-02" db="EMBL/GenBank/DDBJ databases">
        <authorList>
            <person name="Dougan E. K."/>
            <person name="Rhodes N."/>
            <person name="Thang M."/>
            <person name="Chan C."/>
        </authorList>
    </citation>
    <scope>NUCLEOTIDE SEQUENCE</scope>
</reference>
<feature type="domain" description="DNA-directed DNA polymerase family A palm" evidence="3">
    <location>
        <begin position="154"/>
        <end position="390"/>
    </location>
</feature>
<dbReference type="EMBL" id="CAJNIZ010011604">
    <property type="protein sequence ID" value="CAE7322307.1"/>
    <property type="molecule type" value="Genomic_DNA"/>
</dbReference>
<proteinExistence type="predicted"/>
<feature type="transmembrane region" description="Helical" evidence="2">
    <location>
        <begin position="775"/>
        <end position="795"/>
    </location>
</feature>
<dbReference type="SMART" id="SM00482">
    <property type="entry name" value="POLAc"/>
    <property type="match status" value="1"/>
</dbReference>
<dbReference type="PANTHER" id="PTHR10133">
    <property type="entry name" value="DNA POLYMERASE I"/>
    <property type="match status" value="1"/>
</dbReference>
<feature type="transmembrane region" description="Helical" evidence="2">
    <location>
        <begin position="868"/>
        <end position="893"/>
    </location>
</feature>
<keyword evidence="2" id="KW-0812">Transmembrane</keyword>
<dbReference type="GO" id="GO:0006261">
    <property type="term" value="P:DNA-templated DNA replication"/>
    <property type="evidence" value="ECO:0007669"/>
    <property type="project" value="InterPro"/>
</dbReference>
<evidence type="ECO:0000256" key="2">
    <source>
        <dbReference type="SAM" id="Phobius"/>
    </source>
</evidence>
<dbReference type="PRINTS" id="PR00868">
    <property type="entry name" value="DNAPOLI"/>
</dbReference>
<dbReference type="GO" id="GO:0006302">
    <property type="term" value="P:double-strand break repair"/>
    <property type="evidence" value="ECO:0007669"/>
    <property type="project" value="TreeGrafter"/>
</dbReference>
<keyword evidence="2" id="KW-1133">Transmembrane helix</keyword>
<dbReference type="GO" id="GO:0003887">
    <property type="term" value="F:DNA-directed DNA polymerase activity"/>
    <property type="evidence" value="ECO:0007669"/>
    <property type="project" value="InterPro"/>
</dbReference>
<accession>A0A812NLB9</accession>
<dbReference type="GO" id="GO:0016020">
    <property type="term" value="C:membrane"/>
    <property type="evidence" value="ECO:0007669"/>
    <property type="project" value="InterPro"/>
</dbReference>
<evidence type="ECO:0000256" key="1">
    <source>
        <dbReference type="ARBA" id="ARBA00022705"/>
    </source>
</evidence>
<dbReference type="Gene3D" id="3.30.70.370">
    <property type="match status" value="1"/>
</dbReference>
<dbReference type="GO" id="GO:0003677">
    <property type="term" value="F:DNA binding"/>
    <property type="evidence" value="ECO:0007669"/>
    <property type="project" value="InterPro"/>
</dbReference>
<feature type="transmembrane region" description="Helical" evidence="2">
    <location>
        <begin position="905"/>
        <end position="925"/>
    </location>
</feature>
<dbReference type="Pfam" id="PF06423">
    <property type="entry name" value="GWT1"/>
    <property type="match status" value="1"/>
</dbReference>
<dbReference type="SUPFAM" id="SSF56672">
    <property type="entry name" value="DNA/RNA polymerases"/>
    <property type="match status" value="1"/>
</dbReference>
<dbReference type="InterPro" id="IPR001098">
    <property type="entry name" value="DNA-dir_DNA_pol_A_palm_dom"/>
</dbReference>
<gene>
    <name evidence="4" type="primary">POLIA</name>
    <name evidence="4" type="ORF">SPIL2461_LOCUS7447</name>
</gene>
<dbReference type="InterPro" id="IPR002298">
    <property type="entry name" value="DNA_polymerase_A"/>
</dbReference>
<sequence length="933" mass="102142">MVRPCLCFPEGQTQHVDCEVSGKKAELILRLSDPEVQAQARARRPRPPPFVVRGLGLESGGKTAKGSMQLTLETLKHVIVSLEEQDELAEGGPSALRSLLEWRRNEARLGFLRPLLKSCRKRSAGWRVHPQLNLNTVTGRLSSRNPNVQGEPVKHSIRSVVAAQAGRRLLVADYAQLELRLVAHLTDCKSMISLLSQGGDIHSRTAYRMFEEVRQAVDAGEVALDELDDGEGSEGVPLVKEVFSELRRRSKTLNFSLLYGKTAFSLANDWGLTQDEAQAVIDRWFAAFPEISTWMNVQHSAANSAASDGSGDRAVATLLGRQRVLRKTTSFRERSRMRRVAGNTPVQGSAADLVLSAMLAVERSELLRQLGYQLILQIHDEVILEGPEEHAEEALAELVRLLEDPFPFKLKVPLTVDACRGNSSAMKLTSKENFSSQGNGLRWREEACVWSVSAAEYRRLQDEAYINKLGSGGFPNRGSLNCSVRVAFLEGPLPCKRSLCHKAAGQANCTRRLLRRAEALLAALVDACCLLPLWPPEKSSAPAKCLCCKFLGVRAAAFTTASLTLPLLLYAPLLLEALRRSLHSFARMPHIARTAKTKDGLGEAQTPRLDPRTVLSHLVMVSTCIVILAVDFASLFPRHHAKTEEFGYALMDLGTGCIIFASAVSGSRRPHGEKRGFFVKLWPVMLLGGTRAAFLWGIDYHVHVSEYGVHWNFFFTIAVVALVSTTLELQKTALQSAVAGLAAAIAYQIFLSAGGGEYLLYAPRVGLFSANREGILSSAGYLSLHWLGVSVGCLLRNSPSGRVVLQLLALSALSGVATFIMSTAGLEVSRRMCNLPYILYTFSINTWVLALLGLVDLVSVLPRPPISLTLAGVSESLLVVFLLANLLTGAINLALQPLLLPRTPAMLVMATYCVSWSAPVAFLHAKSFRLKFW</sequence>
<dbReference type="Pfam" id="PF00476">
    <property type="entry name" value="DNA_pol_A"/>
    <property type="match status" value="2"/>
</dbReference>
<dbReference type="Proteomes" id="UP000649617">
    <property type="component" value="Unassembled WGS sequence"/>
</dbReference>
<dbReference type="Gene3D" id="1.10.150.20">
    <property type="entry name" value="5' to 3' exonuclease, C-terminal subdomain"/>
    <property type="match status" value="1"/>
</dbReference>
<keyword evidence="1" id="KW-0235">DNA replication</keyword>
<protein>
    <submittedName>
        <fullName evidence="4">POLIA protein</fullName>
    </submittedName>
</protein>
<dbReference type="GO" id="GO:0006506">
    <property type="term" value="P:GPI anchor biosynthetic process"/>
    <property type="evidence" value="ECO:0007669"/>
    <property type="project" value="InterPro"/>
</dbReference>
<dbReference type="InterPro" id="IPR009447">
    <property type="entry name" value="PIGW/GWT1"/>
</dbReference>
<comment type="caution">
    <text evidence="4">The sequence shown here is derived from an EMBL/GenBank/DDBJ whole genome shotgun (WGS) entry which is preliminary data.</text>
</comment>
<evidence type="ECO:0000259" key="3">
    <source>
        <dbReference type="SMART" id="SM00482"/>
    </source>
</evidence>
<organism evidence="4 5">
    <name type="scientific">Symbiodinium pilosum</name>
    <name type="common">Dinoflagellate</name>
    <dbReference type="NCBI Taxonomy" id="2952"/>
    <lineage>
        <taxon>Eukaryota</taxon>
        <taxon>Sar</taxon>
        <taxon>Alveolata</taxon>
        <taxon>Dinophyceae</taxon>
        <taxon>Suessiales</taxon>
        <taxon>Symbiodiniaceae</taxon>
        <taxon>Symbiodinium</taxon>
    </lineage>
</organism>
<feature type="transmembrane region" description="Helical" evidence="2">
    <location>
        <begin position="677"/>
        <end position="698"/>
    </location>
</feature>
<feature type="transmembrane region" description="Helical" evidence="2">
    <location>
        <begin position="614"/>
        <end position="634"/>
    </location>
</feature>
<feature type="transmembrane region" description="Helical" evidence="2">
    <location>
        <begin position="736"/>
        <end position="755"/>
    </location>
</feature>
<keyword evidence="5" id="KW-1185">Reference proteome</keyword>
<evidence type="ECO:0000313" key="5">
    <source>
        <dbReference type="Proteomes" id="UP000649617"/>
    </source>
</evidence>